<sequence>MRGGAPSPVTSFSSPLHHRFVLLRPIICPLLGRGVVAMRRLLDSALLCVAGPGRQGRSELQLQNQSQGAN</sequence>
<dbReference type="Proteomes" id="UP000026961">
    <property type="component" value="Chromosome 10"/>
</dbReference>
<dbReference type="AlphaFoldDB" id="A0A0E0B8H5"/>
<keyword evidence="2" id="KW-1185">Reference proteome</keyword>
<proteinExistence type="predicted"/>
<evidence type="ECO:0000313" key="1">
    <source>
        <dbReference type="EnsemblPlants" id="OGLUM10G04200.1"/>
    </source>
</evidence>
<evidence type="ECO:0000313" key="2">
    <source>
        <dbReference type="Proteomes" id="UP000026961"/>
    </source>
</evidence>
<dbReference type="HOGENOM" id="CLU_2761876_0_0_1"/>
<name>A0A0E0B8H5_9ORYZ</name>
<reference evidence="1" key="1">
    <citation type="submission" date="2015-04" db="UniProtKB">
        <authorList>
            <consortium name="EnsemblPlants"/>
        </authorList>
    </citation>
    <scope>IDENTIFICATION</scope>
</reference>
<dbReference type="Gramene" id="OGLUM10G04200.1">
    <property type="protein sequence ID" value="OGLUM10G04200.1"/>
    <property type="gene ID" value="OGLUM10G04200"/>
</dbReference>
<organism evidence="1">
    <name type="scientific">Oryza glumipatula</name>
    <dbReference type="NCBI Taxonomy" id="40148"/>
    <lineage>
        <taxon>Eukaryota</taxon>
        <taxon>Viridiplantae</taxon>
        <taxon>Streptophyta</taxon>
        <taxon>Embryophyta</taxon>
        <taxon>Tracheophyta</taxon>
        <taxon>Spermatophyta</taxon>
        <taxon>Magnoliopsida</taxon>
        <taxon>Liliopsida</taxon>
        <taxon>Poales</taxon>
        <taxon>Poaceae</taxon>
        <taxon>BOP clade</taxon>
        <taxon>Oryzoideae</taxon>
        <taxon>Oryzeae</taxon>
        <taxon>Oryzinae</taxon>
        <taxon>Oryza</taxon>
    </lineage>
</organism>
<protein>
    <submittedName>
        <fullName evidence="1">Uncharacterized protein</fullName>
    </submittedName>
</protein>
<accession>A0A0E0B8H5</accession>
<dbReference type="EnsemblPlants" id="OGLUM10G04200.1">
    <property type="protein sequence ID" value="OGLUM10G04200.1"/>
    <property type="gene ID" value="OGLUM10G04200"/>
</dbReference>
<reference evidence="1" key="2">
    <citation type="submission" date="2018-05" db="EMBL/GenBank/DDBJ databases">
        <title>OgluRS3 (Oryza glumaepatula Reference Sequence Version 3).</title>
        <authorList>
            <person name="Zhang J."/>
            <person name="Kudrna D."/>
            <person name="Lee S."/>
            <person name="Talag J."/>
            <person name="Welchert J."/>
            <person name="Wing R.A."/>
        </authorList>
    </citation>
    <scope>NUCLEOTIDE SEQUENCE [LARGE SCALE GENOMIC DNA]</scope>
</reference>